<dbReference type="AlphaFoldDB" id="A0A2W4R194"/>
<protein>
    <submittedName>
        <fullName evidence="2">FRG domain-containing protein</fullName>
    </submittedName>
</protein>
<accession>A0A2W4R194</accession>
<name>A0A2W4R194_9GAMM</name>
<evidence type="ECO:0000259" key="1">
    <source>
        <dbReference type="SMART" id="SM00901"/>
    </source>
</evidence>
<dbReference type="InterPro" id="IPR014966">
    <property type="entry name" value="FRG-dom"/>
</dbReference>
<reference evidence="2 3" key="1">
    <citation type="journal article" date="2018" name="Aquat. Microb. Ecol.">
        <title>Gammaproteobacterial methanotrophs dominate.</title>
        <authorList>
            <person name="Rissanen A.J."/>
            <person name="Saarenheimo J."/>
            <person name="Tiirola M."/>
            <person name="Peura S."/>
            <person name="Aalto S.L."/>
            <person name="Karvinen A."/>
            <person name="Nykanen H."/>
        </authorList>
    </citation>
    <scope>NUCLEOTIDE SEQUENCE [LARGE SCALE GENOMIC DNA]</scope>
    <source>
        <strain evidence="2">AMbin10</strain>
    </source>
</reference>
<gene>
    <name evidence="2" type="ORF">DM484_13570</name>
</gene>
<feature type="domain" description="FRG" evidence="1">
    <location>
        <begin position="28"/>
        <end position="132"/>
    </location>
</feature>
<proteinExistence type="predicted"/>
<dbReference type="Proteomes" id="UP000249396">
    <property type="component" value="Unassembled WGS sequence"/>
</dbReference>
<dbReference type="Pfam" id="PF08867">
    <property type="entry name" value="FRG"/>
    <property type="match status" value="1"/>
</dbReference>
<comment type="caution">
    <text evidence="2">The sequence shown here is derived from an EMBL/GenBank/DDBJ whole genome shotgun (WGS) entry which is preliminary data.</text>
</comment>
<evidence type="ECO:0000313" key="2">
    <source>
        <dbReference type="EMBL" id="PZN78055.1"/>
    </source>
</evidence>
<evidence type="ECO:0000313" key="3">
    <source>
        <dbReference type="Proteomes" id="UP000249396"/>
    </source>
</evidence>
<organism evidence="2 3">
    <name type="scientific">Candidatus Methylumidiphilus alinenensis</name>
    <dbReference type="NCBI Taxonomy" id="2202197"/>
    <lineage>
        <taxon>Bacteria</taxon>
        <taxon>Pseudomonadati</taxon>
        <taxon>Pseudomonadota</taxon>
        <taxon>Gammaproteobacteria</taxon>
        <taxon>Methylococcales</taxon>
        <taxon>Candidatus Methylumidiphilus</taxon>
    </lineage>
</organism>
<dbReference type="SMART" id="SM00901">
    <property type="entry name" value="FRG"/>
    <property type="match status" value="1"/>
</dbReference>
<dbReference type="EMBL" id="QJPH01000325">
    <property type="protein sequence ID" value="PZN78055.1"/>
    <property type="molecule type" value="Genomic_DNA"/>
</dbReference>
<sequence length="253" mass="28981">MSKKSEIPTEEIDSVAGLLQRVVELYTGNHSVLFRGHQVADWILTPRIARTNFRLRHSASVLKAEKRMLDEFERLSVPYLAGREISSHWDRLALAQHHGLPTRLLDWSANPLVALWFAVAQPPDGESDAAVWAYEAEEENIANLSDDPFTLPRTQIFRPRHHDARIVAQSGWFTVHKYLTANEGRFSALDRIEIHRSELRKFIVPRQYFASIRDDLARCGIQRNALFPDLSGLCGHLLWQFSPLSDETNYDVA</sequence>